<dbReference type="Gene3D" id="3.40.50.2000">
    <property type="entry name" value="Glycogen Phosphorylase B"/>
    <property type="match status" value="2"/>
</dbReference>
<dbReference type="Proteomes" id="UP000260642">
    <property type="component" value="Unassembled WGS sequence"/>
</dbReference>
<comment type="caution">
    <text evidence="2">The sequence shown here is derived from an EMBL/GenBank/DDBJ whole genome shotgun (WGS) entry which is preliminary data.</text>
</comment>
<evidence type="ECO:0000313" key="2">
    <source>
        <dbReference type="EMBL" id="RGI69616.1"/>
    </source>
</evidence>
<dbReference type="InterPro" id="IPR001296">
    <property type="entry name" value="Glyco_trans_1"/>
</dbReference>
<dbReference type="GO" id="GO:0016757">
    <property type="term" value="F:glycosyltransferase activity"/>
    <property type="evidence" value="ECO:0007669"/>
    <property type="project" value="InterPro"/>
</dbReference>
<proteinExistence type="predicted"/>
<name>A0A3E4EFB1_9FIRM</name>
<accession>A0A3E4EFB1</accession>
<evidence type="ECO:0000313" key="3">
    <source>
        <dbReference type="Proteomes" id="UP000260642"/>
    </source>
</evidence>
<keyword evidence="2" id="KW-0808">Transferase</keyword>
<dbReference type="PANTHER" id="PTHR45947:SF3">
    <property type="entry name" value="SULFOQUINOVOSYL TRANSFERASE SQD2"/>
    <property type="match status" value="1"/>
</dbReference>
<reference evidence="2 3" key="1">
    <citation type="submission" date="2018-08" db="EMBL/GenBank/DDBJ databases">
        <title>A genome reference for cultivated species of the human gut microbiota.</title>
        <authorList>
            <person name="Zou Y."/>
            <person name="Xue W."/>
            <person name="Luo G."/>
        </authorList>
    </citation>
    <scope>NUCLEOTIDE SEQUENCE [LARGE SCALE GENOMIC DNA]</scope>
    <source>
        <strain evidence="2 3">TM10-3</strain>
    </source>
</reference>
<organism evidence="2 3">
    <name type="scientific">Agathobacter rectalis</name>
    <dbReference type="NCBI Taxonomy" id="39491"/>
    <lineage>
        <taxon>Bacteria</taxon>
        <taxon>Bacillati</taxon>
        <taxon>Bacillota</taxon>
        <taxon>Clostridia</taxon>
        <taxon>Lachnospirales</taxon>
        <taxon>Lachnospiraceae</taxon>
        <taxon>Agathobacter</taxon>
    </lineage>
</organism>
<gene>
    <name evidence="2" type="ORF">DXD95_03800</name>
</gene>
<dbReference type="AlphaFoldDB" id="A0A3E4EFB1"/>
<protein>
    <submittedName>
        <fullName evidence="2">Glycosyltransferase family 1 protein</fullName>
    </submittedName>
</protein>
<feature type="domain" description="Glycosyl transferase family 1" evidence="1">
    <location>
        <begin position="193"/>
        <end position="310"/>
    </location>
</feature>
<dbReference type="RefSeq" id="WP_117481796.1">
    <property type="nucleotide sequence ID" value="NZ_QSOB01000004.1"/>
</dbReference>
<dbReference type="PANTHER" id="PTHR45947">
    <property type="entry name" value="SULFOQUINOVOSYL TRANSFERASE SQD2"/>
    <property type="match status" value="1"/>
</dbReference>
<dbReference type="InterPro" id="IPR050194">
    <property type="entry name" value="Glycosyltransferase_grp1"/>
</dbReference>
<dbReference type="Pfam" id="PF00534">
    <property type="entry name" value="Glycos_transf_1"/>
    <property type="match status" value="1"/>
</dbReference>
<evidence type="ECO:0000259" key="1">
    <source>
        <dbReference type="Pfam" id="PF00534"/>
    </source>
</evidence>
<dbReference type="SUPFAM" id="SSF53756">
    <property type="entry name" value="UDP-Glycosyltransferase/glycogen phosphorylase"/>
    <property type="match status" value="1"/>
</dbReference>
<dbReference type="EMBL" id="QSOB01000004">
    <property type="protein sequence ID" value="RGI69616.1"/>
    <property type="molecule type" value="Genomic_DNA"/>
</dbReference>
<sequence>MNQAKHILVTAPLGFGGITSMMINIQKNIDRDKLNFDYLVLHDRHEDLEDVVIKMGSQKLIASADEVNNKWRRVFVRWYRLYRVFKDNEIKVLHLNGGPASDMTMVFIAKLAGVKHVTFHSHNAGNSVYRNKITVVMSKAFKMLMPAFVDEFWACSSLAAQFSFPKSIVKKQKYEFIPNGVALEKFSYSASVREEMRKKLGLEDKFVIGHAGRFNIQKNHEYLIEMFSELHSKCPDAVLILFGDGELYTTIQTKVKNMNLEGSVWFMGTTDEMPKMYQAMDIFVMPSLCEGLPVAGVEAQASGLPVILADTITKEVGVTDCVKYLPLLDDKTEWVREILNFRGFKRYSRCEELKRAGFDEKDVARNFQNYYLKVLENLK</sequence>